<feature type="domain" description="CCHC-type" evidence="3">
    <location>
        <begin position="38"/>
        <end position="53"/>
    </location>
</feature>
<sequence length="251" mass="27319">MYVSAGFLLTVKYSGQEETCRRCGEPGHKAAECPTIVCFNCQQPGHMSGECPQPRRCRTCGAEGHTSRECRQSYANQLRGHRLKGRPSRTDRPPRAEPTTTTKPAKQTTAGPATAEPAGPPTATLAKQTKPKKAPQTTTEQPRRIKMIPPPPQTTGETTTTTENTTTTEDTTDSEAFYQQNASGKVALPTGSEDPIARTKSWKTQVAEATRSSSEGSTISVIPSKRGHSSSPQEPNGDEGWWAIDRPRRNR</sequence>
<dbReference type="RefSeq" id="XP_038071856.1">
    <property type="nucleotide sequence ID" value="XM_038215928.1"/>
</dbReference>
<feature type="region of interest" description="Disordered" evidence="2">
    <location>
        <begin position="74"/>
        <end position="251"/>
    </location>
</feature>
<feature type="compositionally biased region" description="Polar residues" evidence="2">
    <location>
        <begin position="210"/>
        <end position="221"/>
    </location>
</feature>
<evidence type="ECO:0000256" key="1">
    <source>
        <dbReference type="PROSITE-ProRule" id="PRU00047"/>
    </source>
</evidence>
<evidence type="ECO:0000313" key="5">
    <source>
        <dbReference type="Proteomes" id="UP000887568"/>
    </source>
</evidence>
<keyword evidence="1" id="KW-0479">Metal-binding</keyword>
<dbReference type="OrthoDB" id="8952792at2759"/>
<dbReference type="InterPro" id="IPR001878">
    <property type="entry name" value="Znf_CCHC"/>
</dbReference>
<dbReference type="InterPro" id="IPR042509">
    <property type="entry name" value="ZCCHC3"/>
</dbReference>
<name>A0A914B6M2_PATMI</name>
<feature type="domain" description="CCHC-type" evidence="3">
    <location>
        <begin position="55"/>
        <end position="72"/>
    </location>
</feature>
<feature type="compositionally biased region" description="Low complexity" evidence="2">
    <location>
        <begin position="154"/>
        <end position="169"/>
    </location>
</feature>
<proteinExistence type="predicted"/>
<dbReference type="SMART" id="SM00343">
    <property type="entry name" value="ZnF_C2HC"/>
    <property type="match status" value="3"/>
</dbReference>
<dbReference type="PROSITE" id="PS50158">
    <property type="entry name" value="ZF_CCHC"/>
    <property type="match status" value="3"/>
</dbReference>
<reference evidence="4" key="1">
    <citation type="submission" date="2022-11" db="UniProtKB">
        <authorList>
            <consortium name="EnsemblMetazoa"/>
        </authorList>
    </citation>
    <scope>IDENTIFICATION</scope>
</reference>
<dbReference type="Gene3D" id="4.10.60.10">
    <property type="entry name" value="Zinc finger, CCHC-type"/>
    <property type="match status" value="1"/>
</dbReference>
<dbReference type="SUPFAM" id="SSF57756">
    <property type="entry name" value="Retrovirus zinc finger-like domains"/>
    <property type="match status" value="2"/>
</dbReference>
<keyword evidence="1" id="KW-0862">Zinc</keyword>
<keyword evidence="1" id="KW-0863">Zinc-finger</keyword>
<dbReference type="PANTHER" id="PTHR22639:SF3">
    <property type="entry name" value="ZINC FINGER CCHC DOMAIN-CONTAINING PROTEIN 3"/>
    <property type="match status" value="1"/>
</dbReference>
<evidence type="ECO:0000259" key="3">
    <source>
        <dbReference type="PROSITE" id="PS50158"/>
    </source>
</evidence>
<dbReference type="Proteomes" id="UP000887568">
    <property type="component" value="Unplaced"/>
</dbReference>
<accession>A0A914B6M2</accession>
<dbReference type="OMA" id="NANEEFM"/>
<dbReference type="EnsemblMetazoa" id="XM_038215928.1">
    <property type="protein sequence ID" value="XP_038071856.1"/>
    <property type="gene ID" value="LOC119740582"/>
</dbReference>
<evidence type="ECO:0000313" key="4">
    <source>
        <dbReference type="EnsemblMetazoa" id="XP_038071856.1"/>
    </source>
</evidence>
<dbReference type="GO" id="GO:0003690">
    <property type="term" value="F:double-stranded DNA binding"/>
    <property type="evidence" value="ECO:0007669"/>
    <property type="project" value="InterPro"/>
</dbReference>
<organism evidence="4 5">
    <name type="scientific">Patiria miniata</name>
    <name type="common">Bat star</name>
    <name type="synonym">Asterina miniata</name>
    <dbReference type="NCBI Taxonomy" id="46514"/>
    <lineage>
        <taxon>Eukaryota</taxon>
        <taxon>Metazoa</taxon>
        <taxon>Echinodermata</taxon>
        <taxon>Eleutherozoa</taxon>
        <taxon>Asterozoa</taxon>
        <taxon>Asteroidea</taxon>
        <taxon>Valvatacea</taxon>
        <taxon>Valvatida</taxon>
        <taxon>Asterinidae</taxon>
        <taxon>Patiria</taxon>
    </lineage>
</organism>
<evidence type="ECO:0000256" key="2">
    <source>
        <dbReference type="SAM" id="MobiDB-lite"/>
    </source>
</evidence>
<dbReference type="GO" id="GO:0003723">
    <property type="term" value="F:RNA binding"/>
    <property type="evidence" value="ECO:0007669"/>
    <property type="project" value="InterPro"/>
</dbReference>
<feature type="domain" description="CCHC-type" evidence="3">
    <location>
        <begin position="20"/>
        <end position="34"/>
    </location>
</feature>
<feature type="compositionally biased region" description="Low complexity" evidence="2">
    <location>
        <begin position="97"/>
        <end position="140"/>
    </location>
</feature>
<dbReference type="PANTHER" id="PTHR22639">
    <property type="entry name" value="GAG-RELATED PROTEIN"/>
    <property type="match status" value="1"/>
</dbReference>
<dbReference type="GO" id="GO:0008270">
    <property type="term" value="F:zinc ion binding"/>
    <property type="evidence" value="ECO:0007669"/>
    <property type="project" value="UniProtKB-KW"/>
</dbReference>
<protein>
    <recommendedName>
        <fullName evidence="3">CCHC-type domain-containing protein</fullName>
    </recommendedName>
</protein>
<dbReference type="InterPro" id="IPR036875">
    <property type="entry name" value="Znf_CCHC_sf"/>
</dbReference>
<dbReference type="GeneID" id="119740582"/>
<keyword evidence="5" id="KW-1185">Reference proteome</keyword>
<dbReference type="GO" id="GO:0002218">
    <property type="term" value="P:activation of innate immune response"/>
    <property type="evidence" value="ECO:0007669"/>
    <property type="project" value="InterPro"/>
</dbReference>
<dbReference type="AlphaFoldDB" id="A0A914B6M2"/>
<dbReference type="Pfam" id="PF00098">
    <property type="entry name" value="zf-CCHC"/>
    <property type="match status" value="3"/>
</dbReference>